<reference evidence="3" key="1">
    <citation type="submission" date="2019-11" db="EMBL/GenBank/DDBJ databases">
        <title>Bipolaris sorokiniana Genome sequencing.</title>
        <authorList>
            <person name="Wang H."/>
        </authorList>
    </citation>
    <scope>NUCLEOTIDE SEQUENCE</scope>
</reference>
<keyword evidence="2" id="KW-0472">Membrane</keyword>
<evidence type="ECO:0000256" key="1">
    <source>
        <dbReference type="SAM" id="MobiDB-lite"/>
    </source>
</evidence>
<comment type="caution">
    <text evidence="3">The sequence shown here is derived from an EMBL/GenBank/DDBJ whole genome shotgun (WGS) entry which is preliminary data.</text>
</comment>
<organism evidence="3 4">
    <name type="scientific">Cochliobolus sativus</name>
    <name type="common">Common root rot and spot blotch fungus</name>
    <name type="synonym">Bipolaris sorokiniana</name>
    <dbReference type="NCBI Taxonomy" id="45130"/>
    <lineage>
        <taxon>Eukaryota</taxon>
        <taxon>Fungi</taxon>
        <taxon>Dikarya</taxon>
        <taxon>Ascomycota</taxon>
        <taxon>Pezizomycotina</taxon>
        <taxon>Dothideomycetes</taxon>
        <taxon>Pleosporomycetidae</taxon>
        <taxon>Pleosporales</taxon>
        <taxon>Pleosporineae</taxon>
        <taxon>Pleosporaceae</taxon>
        <taxon>Bipolaris</taxon>
    </lineage>
</organism>
<evidence type="ECO:0000313" key="4">
    <source>
        <dbReference type="Proteomes" id="UP000624244"/>
    </source>
</evidence>
<feature type="compositionally biased region" description="Basic and acidic residues" evidence="1">
    <location>
        <begin position="86"/>
        <end position="105"/>
    </location>
</feature>
<feature type="compositionally biased region" description="Basic residues" evidence="1">
    <location>
        <begin position="73"/>
        <end position="84"/>
    </location>
</feature>
<evidence type="ECO:0000313" key="3">
    <source>
        <dbReference type="EMBL" id="KAF5853901.1"/>
    </source>
</evidence>
<protein>
    <submittedName>
        <fullName evidence="3">Uncharacterized protein</fullName>
    </submittedName>
</protein>
<sequence length="455" mass="49114">MAVGLGETITVINKSGKVVSSSKHIFGVFKEAKAAYRERKAEIKAERDAAVKEKELSKSINAMRIDDDTRSQTSHRSKASKSSRRPPLERGHTDAPRSSRHRFEADLNGQDSHGKEIARRHSDQPRAKTADVDMDLAYGDVPPPLPDTQIEELELKEKASKIEMLLDEANALQYTATAIIENLQKNPEALAAVSLTLAEISALVTKMGPGVLMSLKGSFPAVAALLLSPQFMIAGGVAVGVTIVALGGYKIIKKIQTQNQFDPLEAPVQPMISRAATAPAAVPAAIEEPSNELDELQPQELSRVEKWRRGIADIEAESCGTSVDGEFITPGVSRELCDAGILDEDDLKSRRSTRSKRTTTSESRHKSHRSKSKPSESKSSESKRASSKVGKDSSSKVGKDSSSKVGKDSSSKVGRDSSSKVGKDTSSKSGKESSRKKEKEPSGLKMLFRSHTVAA</sequence>
<keyword evidence="2" id="KW-0812">Transmembrane</keyword>
<feature type="region of interest" description="Disordered" evidence="1">
    <location>
        <begin position="60"/>
        <end position="128"/>
    </location>
</feature>
<evidence type="ECO:0000256" key="2">
    <source>
        <dbReference type="SAM" id="Phobius"/>
    </source>
</evidence>
<proteinExistence type="predicted"/>
<dbReference type="EMBL" id="WNKQ01000001">
    <property type="protein sequence ID" value="KAF5853901.1"/>
    <property type="molecule type" value="Genomic_DNA"/>
</dbReference>
<accession>A0A8H5ZP60</accession>
<gene>
    <name evidence="3" type="ORF">GGP41_006695</name>
</gene>
<dbReference type="Proteomes" id="UP000624244">
    <property type="component" value="Unassembled WGS sequence"/>
</dbReference>
<dbReference type="OMA" id="SGVEMWR"/>
<feature type="region of interest" description="Disordered" evidence="1">
    <location>
        <begin position="347"/>
        <end position="455"/>
    </location>
</feature>
<feature type="transmembrane region" description="Helical" evidence="2">
    <location>
        <begin position="231"/>
        <end position="252"/>
    </location>
</feature>
<keyword evidence="2" id="KW-1133">Transmembrane helix</keyword>
<feature type="compositionally biased region" description="Basic and acidic residues" evidence="1">
    <location>
        <begin position="112"/>
        <end position="128"/>
    </location>
</feature>
<dbReference type="AlphaFoldDB" id="A0A8H5ZP60"/>
<feature type="compositionally biased region" description="Basic and acidic residues" evidence="1">
    <location>
        <begin position="373"/>
        <end position="442"/>
    </location>
</feature>
<name>A0A8H5ZP60_COCSA</name>